<reference evidence="1" key="1">
    <citation type="submission" date="2014-09" db="EMBL/GenBank/DDBJ databases">
        <authorList>
            <person name="Magalhaes I.L.F."/>
            <person name="Oliveira U."/>
            <person name="Santos F.R."/>
            <person name="Vidigal T.H.D.A."/>
            <person name="Brescovit A.D."/>
            <person name="Santos A.J."/>
        </authorList>
    </citation>
    <scope>NUCLEOTIDE SEQUENCE</scope>
    <source>
        <tissue evidence="1">Shoot tissue taken approximately 20 cm above the soil surface</tissue>
    </source>
</reference>
<dbReference type="EMBL" id="GBRH01245231">
    <property type="protein sequence ID" value="JAD52664.1"/>
    <property type="molecule type" value="Transcribed_RNA"/>
</dbReference>
<accession>A0A0A9ALV1</accession>
<sequence length="36" mass="4101">MLHLGLDLETMTYQVCSSESFNFLRINTGVNHTKAE</sequence>
<protein>
    <submittedName>
        <fullName evidence="1">Uncharacterized protein</fullName>
    </submittedName>
</protein>
<dbReference type="AlphaFoldDB" id="A0A0A9ALV1"/>
<evidence type="ECO:0000313" key="1">
    <source>
        <dbReference type="EMBL" id="JAD52664.1"/>
    </source>
</evidence>
<proteinExistence type="predicted"/>
<organism evidence="1">
    <name type="scientific">Arundo donax</name>
    <name type="common">Giant reed</name>
    <name type="synonym">Donax arundinaceus</name>
    <dbReference type="NCBI Taxonomy" id="35708"/>
    <lineage>
        <taxon>Eukaryota</taxon>
        <taxon>Viridiplantae</taxon>
        <taxon>Streptophyta</taxon>
        <taxon>Embryophyta</taxon>
        <taxon>Tracheophyta</taxon>
        <taxon>Spermatophyta</taxon>
        <taxon>Magnoliopsida</taxon>
        <taxon>Liliopsida</taxon>
        <taxon>Poales</taxon>
        <taxon>Poaceae</taxon>
        <taxon>PACMAD clade</taxon>
        <taxon>Arundinoideae</taxon>
        <taxon>Arundineae</taxon>
        <taxon>Arundo</taxon>
    </lineage>
</organism>
<reference evidence="1" key="2">
    <citation type="journal article" date="2015" name="Data Brief">
        <title>Shoot transcriptome of the giant reed, Arundo donax.</title>
        <authorList>
            <person name="Barrero R.A."/>
            <person name="Guerrero F.D."/>
            <person name="Moolhuijzen P."/>
            <person name="Goolsby J.A."/>
            <person name="Tidwell J."/>
            <person name="Bellgard S.E."/>
            <person name="Bellgard M.I."/>
        </authorList>
    </citation>
    <scope>NUCLEOTIDE SEQUENCE</scope>
    <source>
        <tissue evidence="1">Shoot tissue taken approximately 20 cm above the soil surface</tissue>
    </source>
</reference>
<name>A0A0A9ALV1_ARUDO</name>